<dbReference type="AlphaFoldDB" id="A0A1H7XRX9"/>
<feature type="region of interest" description="Disordered" evidence="2">
    <location>
        <begin position="29"/>
        <end position="57"/>
    </location>
</feature>
<gene>
    <name evidence="5" type="ORF">SAMN05444354_115145</name>
</gene>
<proteinExistence type="predicted"/>
<accession>A0A1H7XRX9</accession>
<feature type="chain" id="PRO_5010278406" evidence="3">
    <location>
        <begin position="24"/>
        <end position="251"/>
    </location>
</feature>
<organism evidence="5 6">
    <name type="scientific">Stigmatella aurantiaca</name>
    <dbReference type="NCBI Taxonomy" id="41"/>
    <lineage>
        <taxon>Bacteria</taxon>
        <taxon>Pseudomonadati</taxon>
        <taxon>Myxococcota</taxon>
        <taxon>Myxococcia</taxon>
        <taxon>Myxococcales</taxon>
        <taxon>Cystobacterineae</taxon>
        <taxon>Archangiaceae</taxon>
        <taxon>Stigmatella</taxon>
    </lineage>
</organism>
<evidence type="ECO:0000313" key="6">
    <source>
        <dbReference type="Proteomes" id="UP000182719"/>
    </source>
</evidence>
<keyword evidence="6" id="KW-1185">Reference proteome</keyword>
<dbReference type="Proteomes" id="UP000182719">
    <property type="component" value="Unassembled WGS sequence"/>
</dbReference>
<name>A0A1H7XRX9_STIAU</name>
<dbReference type="InterPro" id="IPR027385">
    <property type="entry name" value="Beta-barrel_OMP"/>
</dbReference>
<reference evidence="6" key="1">
    <citation type="submission" date="2016-10" db="EMBL/GenBank/DDBJ databases">
        <authorList>
            <person name="Varghese N."/>
            <person name="Submissions S."/>
        </authorList>
    </citation>
    <scope>NUCLEOTIDE SEQUENCE [LARGE SCALE GENOMIC DNA]</scope>
    <source>
        <strain evidence="6">DSM 17044</strain>
    </source>
</reference>
<keyword evidence="1 3" id="KW-0732">Signal</keyword>
<dbReference type="OrthoDB" id="5382929at2"/>
<feature type="domain" description="Outer membrane protein beta-barrel" evidence="4">
    <location>
        <begin position="74"/>
        <end position="206"/>
    </location>
</feature>
<feature type="compositionally biased region" description="Basic and acidic residues" evidence="2">
    <location>
        <begin position="29"/>
        <end position="47"/>
    </location>
</feature>
<dbReference type="Gene3D" id="2.40.160.20">
    <property type="match status" value="1"/>
</dbReference>
<protein>
    <submittedName>
        <fullName evidence="5">Outer membrane protein beta-barrel domain-containing protein</fullName>
    </submittedName>
</protein>
<evidence type="ECO:0000256" key="2">
    <source>
        <dbReference type="SAM" id="MobiDB-lite"/>
    </source>
</evidence>
<evidence type="ECO:0000256" key="1">
    <source>
        <dbReference type="ARBA" id="ARBA00022729"/>
    </source>
</evidence>
<dbReference type="InterPro" id="IPR011250">
    <property type="entry name" value="OMP/PagP_B-barrel"/>
</dbReference>
<dbReference type="Pfam" id="PF13505">
    <property type="entry name" value="OMP_b-brl"/>
    <property type="match status" value="1"/>
</dbReference>
<sequence>MTSHPFWKLSALTLSLIAPAAMADWRSDGTLKRTQSDDSDYSDDRSQDAASYEDGAGEDGRGFSLGLRAGFGLPLGKATGEADSNLSDVVSGIIPLQVDAGYFLTSHLYLGGSFQFAPGLLAEDCSEDSSCSLNVMRFGVNLAYHTAPFAKVDPWVGLGLGYERFKVSASADFGGDSFTVSTTASGFDLAAQGGVDFKLNKNFAVGPFVTFTAGQYSSVSVSDGEDSVSEDIDEKAIHFWLMGGIKAQYRF</sequence>
<dbReference type="RefSeq" id="WP_075009160.1">
    <property type="nucleotide sequence ID" value="NZ_FOAP01000015.1"/>
</dbReference>
<evidence type="ECO:0000256" key="3">
    <source>
        <dbReference type="SAM" id="SignalP"/>
    </source>
</evidence>
<dbReference type="SUPFAM" id="SSF56925">
    <property type="entry name" value="OMPA-like"/>
    <property type="match status" value="1"/>
</dbReference>
<dbReference type="EMBL" id="FOAP01000015">
    <property type="protein sequence ID" value="SEM36540.1"/>
    <property type="molecule type" value="Genomic_DNA"/>
</dbReference>
<evidence type="ECO:0000313" key="5">
    <source>
        <dbReference type="EMBL" id="SEM36540.1"/>
    </source>
</evidence>
<feature type="signal peptide" evidence="3">
    <location>
        <begin position="1"/>
        <end position="23"/>
    </location>
</feature>
<evidence type="ECO:0000259" key="4">
    <source>
        <dbReference type="Pfam" id="PF13505"/>
    </source>
</evidence>